<evidence type="ECO:0000259" key="3">
    <source>
        <dbReference type="PROSITE" id="PS51123"/>
    </source>
</evidence>
<evidence type="ECO:0000313" key="4">
    <source>
        <dbReference type="EMBL" id="BAX57066.1"/>
    </source>
</evidence>
<sequence>MGIAESRLTVMGQGESHPIASNDTVEGRAQNRELSGI</sequence>
<geneLocation type="plasmid" evidence="4">
    <name>pVPE61b</name>
</geneLocation>
<evidence type="ECO:0000256" key="2">
    <source>
        <dbReference type="SAM" id="MobiDB-lite"/>
    </source>
</evidence>
<protein>
    <submittedName>
        <fullName evidence="4">Outer membrane protein A</fullName>
    </submittedName>
</protein>
<dbReference type="AlphaFoldDB" id="A0A1Y1BD23"/>
<keyword evidence="1" id="KW-0472">Membrane</keyword>
<dbReference type="InterPro" id="IPR036737">
    <property type="entry name" value="OmpA-like_sf"/>
</dbReference>
<feature type="domain" description="OmpA-like" evidence="3">
    <location>
        <begin position="1"/>
        <end position="37"/>
    </location>
</feature>
<accession>A0A1Y1BD23</accession>
<dbReference type="GO" id="GO:0016020">
    <property type="term" value="C:membrane"/>
    <property type="evidence" value="ECO:0007669"/>
    <property type="project" value="UniProtKB-UniRule"/>
</dbReference>
<dbReference type="InterPro" id="IPR006665">
    <property type="entry name" value="OmpA-like"/>
</dbReference>
<proteinExistence type="predicted"/>
<name>A0A1Y1BD23_VIBPH</name>
<keyword evidence="4" id="KW-0614">Plasmid</keyword>
<dbReference type="SUPFAM" id="SSF103088">
    <property type="entry name" value="OmpA-like"/>
    <property type="match status" value="1"/>
</dbReference>
<dbReference type="PROSITE" id="PS51123">
    <property type="entry name" value="OMPA_2"/>
    <property type="match status" value="1"/>
</dbReference>
<evidence type="ECO:0000256" key="1">
    <source>
        <dbReference type="PROSITE-ProRule" id="PRU00473"/>
    </source>
</evidence>
<reference evidence="4" key="1">
    <citation type="journal article" date="2017" name="Infect. Genet. Evol.">
        <title>Plasmid dynamics in Vibrio parahaemolyticus strains related to shrimp Acute Hepatopancreatic Necrosis Syndrome (AHPNS).</title>
        <authorList>
            <person name="Theethakaew C."/>
            <person name="Nakamura S."/>
            <person name="Motooka D."/>
            <person name="Matsuda S."/>
            <person name="Kodama T."/>
            <person name="Chonsin K."/>
            <person name="Suthienkul O."/>
            <person name="Iida T."/>
        </authorList>
    </citation>
    <scope>NUCLEOTIDE SEQUENCE</scope>
    <source>
        <strain evidence="4">VPE61</strain>
        <plasmid evidence="4">pVPE61b</plasmid>
    </source>
</reference>
<dbReference type="Gene3D" id="3.30.1330.60">
    <property type="entry name" value="OmpA-like domain"/>
    <property type="match status" value="1"/>
</dbReference>
<feature type="region of interest" description="Disordered" evidence="2">
    <location>
        <begin position="1"/>
        <end position="37"/>
    </location>
</feature>
<dbReference type="EMBL" id="AP014861">
    <property type="protein sequence ID" value="BAX57066.1"/>
    <property type="molecule type" value="Genomic_DNA"/>
</dbReference>
<organism evidence="4">
    <name type="scientific">Vibrio parahaemolyticus</name>
    <dbReference type="NCBI Taxonomy" id="670"/>
    <lineage>
        <taxon>Bacteria</taxon>
        <taxon>Pseudomonadati</taxon>
        <taxon>Pseudomonadota</taxon>
        <taxon>Gammaproteobacteria</taxon>
        <taxon>Vibrionales</taxon>
        <taxon>Vibrionaceae</taxon>
        <taxon>Vibrio</taxon>
    </lineage>
</organism>